<organism evidence="1 2">
    <name type="scientific">Vibrio variabilis</name>
    <dbReference type="NCBI Taxonomy" id="990271"/>
    <lineage>
        <taxon>Bacteria</taxon>
        <taxon>Pseudomonadati</taxon>
        <taxon>Pseudomonadota</taxon>
        <taxon>Gammaproteobacteria</taxon>
        <taxon>Vibrionales</taxon>
        <taxon>Vibrionaceae</taxon>
        <taxon>Vibrio</taxon>
    </lineage>
</organism>
<accession>A0ABQ0J7P5</accession>
<dbReference type="Proteomes" id="UP000029223">
    <property type="component" value="Unassembled WGS sequence"/>
</dbReference>
<proteinExistence type="predicted"/>
<evidence type="ECO:0000313" key="1">
    <source>
        <dbReference type="EMBL" id="GAL24230.1"/>
    </source>
</evidence>
<reference evidence="2" key="1">
    <citation type="submission" date="2014-09" db="EMBL/GenBank/DDBJ databases">
        <title>Vibrio variabilis JCM 19239. (C206) whole genome shotgun sequence.</title>
        <authorList>
            <person name="Sawabe T."/>
            <person name="Meirelles P."/>
            <person name="Nakanishi M."/>
            <person name="Sayaka M."/>
            <person name="Hattori M."/>
            <person name="Ohkuma M."/>
        </authorList>
    </citation>
    <scope>NUCLEOTIDE SEQUENCE [LARGE SCALE GENOMIC DNA]</scope>
    <source>
        <strain evidence="2">JCM 19239</strain>
    </source>
</reference>
<protein>
    <submittedName>
        <fullName evidence="1">Uncharacterized protein</fullName>
    </submittedName>
</protein>
<evidence type="ECO:0000313" key="2">
    <source>
        <dbReference type="Proteomes" id="UP000029223"/>
    </source>
</evidence>
<reference evidence="2" key="2">
    <citation type="submission" date="2014-09" db="EMBL/GenBank/DDBJ databases">
        <authorList>
            <consortium name="NBRP consortium"/>
            <person name="Sawabe T."/>
            <person name="Meirelles P."/>
            <person name="Nakanishi M."/>
            <person name="Sayaka M."/>
            <person name="Hattori M."/>
            <person name="Ohkuma M."/>
        </authorList>
    </citation>
    <scope>NUCLEOTIDE SEQUENCE [LARGE SCALE GENOMIC DNA]</scope>
    <source>
        <strain evidence="2">JCM 19239</strain>
    </source>
</reference>
<name>A0ABQ0J7P5_9VIBR</name>
<keyword evidence="2" id="KW-1185">Reference proteome</keyword>
<gene>
    <name evidence="1" type="ORF">JCM19239_3933</name>
</gene>
<sequence>MKECDYFITLNPDILLDKSNTLSLIKTLKHKQPQLATINLFLDKEELVTDDNIRLYPEFMNFIKTYLSMTVVP</sequence>
<dbReference type="EMBL" id="BBMS01000003">
    <property type="protein sequence ID" value="GAL24230.1"/>
    <property type="molecule type" value="Genomic_DNA"/>
</dbReference>
<comment type="caution">
    <text evidence="1">The sequence shown here is derived from an EMBL/GenBank/DDBJ whole genome shotgun (WGS) entry which is preliminary data.</text>
</comment>